<dbReference type="Proteomes" id="UP000325291">
    <property type="component" value="Unassembled WGS sequence"/>
</dbReference>
<keyword evidence="1" id="KW-1133">Transmembrane helix</keyword>
<feature type="transmembrane region" description="Helical" evidence="1">
    <location>
        <begin position="143"/>
        <end position="162"/>
    </location>
</feature>
<keyword evidence="3" id="KW-0378">Hydrolase</keyword>
<name>A0A5A9ZJZ1_9RHOB</name>
<feature type="transmembrane region" description="Helical" evidence="1">
    <location>
        <begin position="21"/>
        <end position="43"/>
    </location>
</feature>
<feature type="transmembrane region" description="Helical" evidence="1">
    <location>
        <begin position="275"/>
        <end position="295"/>
    </location>
</feature>
<feature type="transmembrane region" description="Helical" evidence="1">
    <location>
        <begin position="207"/>
        <end position="226"/>
    </location>
</feature>
<feature type="transmembrane region" description="Helical" evidence="1">
    <location>
        <begin position="111"/>
        <end position="128"/>
    </location>
</feature>
<feature type="transmembrane region" description="Helical" evidence="1">
    <location>
        <begin position="70"/>
        <end position="90"/>
    </location>
</feature>
<dbReference type="GO" id="GO:0008237">
    <property type="term" value="F:metallopeptidase activity"/>
    <property type="evidence" value="ECO:0007669"/>
    <property type="project" value="UniProtKB-KW"/>
</dbReference>
<dbReference type="AlphaFoldDB" id="A0A5A9ZJZ1"/>
<evidence type="ECO:0000313" key="3">
    <source>
        <dbReference type="EMBL" id="KAA0917633.1"/>
    </source>
</evidence>
<dbReference type="GO" id="GO:0006508">
    <property type="term" value="P:proteolysis"/>
    <property type="evidence" value="ECO:0007669"/>
    <property type="project" value="UniProtKB-KW"/>
</dbReference>
<dbReference type="GO" id="GO:0080120">
    <property type="term" value="P:CAAX-box protein maturation"/>
    <property type="evidence" value="ECO:0007669"/>
    <property type="project" value="UniProtKB-ARBA"/>
</dbReference>
<dbReference type="RefSeq" id="WP_111362771.1">
    <property type="nucleotide sequence ID" value="NZ_VINQ01000003.1"/>
</dbReference>
<gene>
    <name evidence="3" type="ORF">FLO80_06265</name>
</gene>
<sequence length="297" mass="32195">MRNAYTAHRFLTDPARPSAQLWRLGLGVAIVVAIYYALGFAYFNLLAELVTQREWPALSREISEGSTPRGMIALLGSFAMIVIALAVVLPTLHGRGIFTLIGPLPRAASDFFRTGVALSALGFLLWLLPEPETMATVPNLPMLRWLALLPLTLPLLFLQISAEELGFRGYLQSQLAARLPHPAVWLIVPSLLFGMLHYDPATQGDNAPWFVLIATFFGLAAADLTARSGTLGPALALHFAINIGAILIAAPQGALNGLALGHYPFALDDTAARAVWLPYDVLMLFCSWLTARLALGR</sequence>
<keyword evidence="3" id="KW-0482">Metalloprotease</keyword>
<dbReference type="EMBL" id="VINQ01000003">
    <property type="protein sequence ID" value="KAA0917633.1"/>
    <property type="molecule type" value="Genomic_DNA"/>
</dbReference>
<protein>
    <submittedName>
        <fullName evidence="3">CPBP family intramembrane metalloprotease</fullName>
    </submittedName>
</protein>
<keyword evidence="1" id="KW-0812">Transmembrane</keyword>
<accession>A0A5A9ZJZ1</accession>
<feature type="domain" description="CAAX prenyl protease 2/Lysostaphin resistance protein A-like" evidence="2">
    <location>
        <begin position="147"/>
        <end position="243"/>
    </location>
</feature>
<dbReference type="GO" id="GO:0004175">
    <property type="term" value="F:endopeptidase activity"/>
    <property type="evidence" value="ECO:0007669"/>
    <property type="project" value="UniProtKB-ARBA"/>
</dbReference>
<feature type="transmembrane region" description="Helical" evidence="1">
    <location>
        <begin position="235"/>
        <end position="255"/>
    </location>
</feature>
<organism evidence="3 4">
    <name type="scientific">Aquicoccus porphyridii</name>
    <dbReference type="NCBI Taxonomy" id="1852029"/>
    <lineage>
        <taxon>Bacteria</taxon>
        <taxon>Pseudomonadati</taxon>
        <taxon>Pseudomonadota</taxon>
        <taxon>Alphaproteobacteria</taxon>
        <taxon>Rhodobacterales</taxon>
        <taxon>Paracoccaceae</taxon>
        <taxon>Aquicoccus</taxon>
    </lineage>
</organism>
<dbReference type="InterPro" id="IPR003675">
    <property type="entry name" value="Rce1/LyrA-like_dom"/>
</dbReference>
<evidence type="ECO:0000256" key="1">
    <source>
        <dbReference type="SAM" id="Phobius"/>
    </source>
</evidence>
<keyword evidence="3" id="KW-0645">Protease</keyword>
<proteinExistence type="predicted"/>
<keyword evidence="1" id="KW-0472">Membrane</keyword>
<evidence type="ECO:0000259" key="2">
    <source>
        <dbReference type="Pfam" id="PF02517"/>
    </source>
</evidence>
<keyword evidence="4" id="KW-1185">Reference proteome</keyword>
<feature type="transmembrane region" description="Helical" evidence="1">
    <location>
        <begin position="183"/>
        <end position="201"/>
    </location>
</feature>
<evidence type="ECO:0000313" key="4">
    <source>
        <dbReference type="Proteomes" id="UP000325291"/>
    </source>
</evidence>
<comment type="caution">
    <text evidence="3">The sequence shown here is derived from an EMBL/GenBank/DDBJ whole genome shotgun (WGS) entry which is preliminary data.</text>
</comment>
<reference evidence="3 4" key="1">
    <citation type="submission" date="2019-07" db="EMBL/GenBank/DDBJ databases">
        <title>Aquicoccus porphyridii gen. nov., sp. nov., isolated from a small marine red alga, Porphyridium marinum.</title>
        <authorList>
            <person name="Liu L."/>
        </authorList>
    </citation>
    <scope>NUCLEOTIDE SEQUENCE [LARGE SCALE GENOMIC DNA]</scope>
    <source>
        <strain evidence="3 4">L1 8-17</strain>
    </source>
</reference>
<dbReference type="Pfam" id="PF02517">
    <property type="entry name" value="Rce1-like"/>
    <property type="match status" value="1"/>
</dbReference>